<feature type="compositionally biased region" description="Basic and acidic residues" evidence="1">
    <location>
        <begin position="941"/>
        <end position="950"/>
    </location>
</feature>
<dbReference type="GeneID" id="85387462"/>
<feature type="region of interest" description="Disordered" evidence="1">
    <location>
        <begin position="936"/>
        <end position="958"/>
    </location>
</feature>
<sequence length="1584" mass="174064">ALTILINSGIVIQAATPAVFPLAKGHGSKIFRDGLRLVLITFLVSSALWAQIDFTGLTLDPTSTAGCQVAVIFTTIFDQLARFAIEQFLLWAINANARAPASAMVYQAVLGVRFILGAVFVGFQKAQIATVCVARNDLLAIGAVVMVTDFAVIAALAFRANSIGITSAQVKKAIFWVIGALALWTATSIPMLLGIDTIELIFRTALPATGLSILLSIIAPGQASTGVGGVPVQGQLFPPIRAQTAPPRQSRSMDARPNIMKGRSIFDKIGPGSNIKNAISNPILQDSGEQNPLSKIATIDLATAAKNDREKRGNDFTSMQRNSSFNAQRPAPKPPAITPEEALKRAQSGKRKEIGLKSPPAEPQQLRSVGLMSNPPATTSSAQLSPGVEEIRRRSPRQMPETLQQLENEKRPATPPQTVPVSSISPPRPQRPERPLSPFETMERSASQRTVERTMSQKTQKTLDRSSAARLMSPTKKPDLPPTWPIQTAVDPTIRPSRQKPLSPKTPGGSSLQRRPTGGLPSNPRAMAMRPLPKDAVQQEQTVMFVNKIQYNDPTAVQSIIEGASNQAAKTPLMQSPGPGLNAGNQPVRALPNDTKSMTFDEKMELFFPGGLVNSETGVQPRTPVPEMPMLPLAFKPASNSGGDERDAWESGSSRDQSKQSDRSTKTSVRTQSILDIEESVRPDLPRNTSKFSVDTSVITGRPDEHDSWIPALPVNDTAEIKRAYDGAKRQSSPVIPVRNPSLSEFSETRTVRTRDEETTTNWGSIHSPVVPVNIQEATHMPKPTWIQPRDLSMISHNDGKEVMTIMLDASVEHERDVEAPQEARESPVDLPEVSLANRGARWHRRIGDESITFTERKEPVQSRRQPPPRALQLRSPVKKNAIVMHAAEPSPLESPQHAYEMIQAQLKKLEQPNRDSYESQGQRIRLLESLEAEMGQQENQWHEMQHGLSRDSMSTVGTTSVRNSQHESAIVNSRSLAQIDESLQEIPQRNNIALDRRNSRRARMGSMSKSSSEDLRTLSASSLSSDGTNNNRTSLWQQRLADAQMEYMENASELLAKRNLNFLSVSKAPLSATAAALQLGSPTPPDTDEESDGGDGVDAQILARLMPNERAPAPPECLWKPDSPVYFEREPPLLWAPPANHGVASKVTSPQGDALPGISVRPATRKVSDPLNIVSSQLWQPDHTAAKKLRPTSGLWRVSWSPEPIKDNFQQPQRPLTQRPPRRSKRVTLLPDILESPQPLPDKRGTLGIFQFPWGEKSDTATVQPRGPSHMFMAMPGTMSTGGPAVRAALEARAKQLEAQEYSSSFFDDYDDEEEGDDEVSDIEDDEDSDDGFDETTLWEIASLLQSDQVPSKNSLLPQPMTYRPESFAEEYISERSQSEYEDSEDEKTAEGNDDTKNDSMVITIAAEEFSSPEPVSLLWTPKPKQFISRRTSKGLPQPDARIWGSYLDKMSAPARVRERPPEPAVIHSTSLWTAPAKKQKVAQSNTPLWSKPQQQRKSKTTSMWAARPAVVYTESTGLFNPSHKRACFRTTSALPVGLGMPSAARVTSEELPQLESFSLWVPTPAETRVEDWMSLAVARPSS</sequence>
<feature type="compositionally biased region" description="Acidic residues" evidence="1">
    <location>
        <begin position="1309"/>
        <end position="1334"/>
    </location>
</feature>
<dbReference type="Proteomes" id="UP001244207">
    <property type="component" value="Unassembled WGS sequence"/>
</dbReference>
<organism evidence="3 4">
    <name type="scientific">Glomerella acutata</name>
    <name type="common">Colletotrichum acutatum</name>
    <dbReference type="NCBI Taxonomy" id="27357"/>
    <lineage>
        <taxon>Eukaryota</taxon>
        <taxon>Fungi</taxon>
        <taxon>Dikarya</taxon>
        <taxon>Ascomycota</taxon>
        <taxon>Pezizomycotina</taxon>
        <taxon>Sordariomycetes</taxon>
        <taxon>Hypocreomycetidae</taxon>
        <taxon>Glomerellales</taxon>
        <taxon>Glomerellaceae</taxon>
        <taxon>Colletotrichum</taxon>
        <taxon>Colletotrichum acutatum species complex</taxon>
    </lineage>
</organism>
<feature type="non-terminal residue" evidence="3">
    <location>
        <position position="1584"/>
    </location>
</feature>
<feature type="transmembrane region" description="Helical" evidence="2">
    <location>
        <begin position="138"/>
        <end position="158"/>
    </location>
</feature>
<feature type="transmembrane region" description="Helical" evidence="2">
    <location>
        <begin position="173"/>
        <end position="193"/>
    </location>
</feature>
<evidence type="ECO:0000313" key="3">
    <source>
        <dbReference type="EMBL" id="KAK1714977.1"/>
    </source>
</evidence>
<evidence type="ECO:0000313" key="4">
    <source>
        <dbReference type="Proteomes" id="UP001244207"/>
    </source>
</evidence>
<feature type="region of interest" description="Disordered" evidence="1">
    <location>
        <begin position="746"/>
        <end position="767"/>
    </location>
</feature>
<comment type="caution">
    <text evidence="3">The sequence shown here is derived from an EMBL/GenBank/DDBJ whole genome shotgun (WGS) entry which is preliminary data.</text>
</comment>
<keyword evidence="4" id="KW-1185">Reference proteome</keyword>
<gene>
    <name evidence="3" type="ORF">BDZ83DRAFT_561237</name>
</gene>
<feature type="transmembrane region" description="Helical" evidence="2">
    <location>
        <begin position="104"/>
        <end position="126"/>
    </location>
</feature>
<feature type="region of interest" description="Disordered" evidence="1">
    <location>
        <begin position="1302"/>
        <end position="1334"/>
    </location>
</feature>
<feature type="compositionally biased region" description="Basic and acidic residues" evidence="1">
    <location>
        <begin position="1388"/>
        <end position="1399"/>
    </location>
</feature>
<feature type="compositionally biased region" description="Low complexity" evidence="1">
    <location>
        <begin position="1211"/>
        <end position="1220"/>
    </location>
</feature>
<accession>A0AAD8UE31</accession>
<feature type="compositionally biased region" description="Basic and acidic residues" evidence="1">
    <location>
        <begin position="747"/>
        <end position="758"/>
    </location>
</feature>
<feature type="transmembrane region" description="Helical" evidence="2">
    <location>
        <begin position="200"/>
        <end position="219"/>
    </location>
</feature>
<feature type="compositionally biased region" description="Polar residues" evidence="1">
    <location>
        <begin position="315"/>
        <end position="327"/>
    </location>
</feature>
<keyword evidence="2" id="KW-0812">Transmembrane</keyword>
<reference evidence="3" key="1">
    <citation type="submission" date="2021-12" db="EMBL/GenBank/DDBJ databases">
        <title>Comparative genomics, transcriptomics and evolutionary studies reveal genomic signatures of adaptation to plant cell wall in hemibiotrophic fungi.</title>
        <authorList>
            <consortium name="DOE Joint Genome Institute"/>
            <person name="Baroncelli R."/>
            <person name="Diaz J.F."/>
            <person name="Benocci T."/>
            <person name="Peng M."/>
            <person name="Battaglia E."/>
            <person name="Haridas S."/>
            <person name="Andreopoulos W."/>
            <person name="Labutti K."/>
            <person name="Pangilinan J."/>
            <person name="Floch G.L."/>
            <person name="Makela M.R."/>
            <person name="Henrissat B."/>
            <person name="Grigoriev I.V."/>
            <person name="Crouch J.A."/>
            <person name="De Vries R.P."/>
            <person name="Sukno S.A."/>
            <person name="Thon M.R."/>
        </authorList>
    </citation>
    <scope>NUCLEOTIDE SEQUENCE</scope>
    <source>
        <strain evidence="3">CBS 112980</strain>
    </source>
</reference>
<feature type="compositionally biased region" description="Polar residues" evidence="1">
    <location>
        <begin position="375"/>
        <end position="384"/>
    </location>
</feature>
<keyword evidence="2" id="KW-1133">Transmembrane helix</keyword>
<feature type="region of interest" description="Disordered" evidence="1">
    <location>
        <begin position="1203"/>
        <end position="1225"/>
    </location>
</feature>
<dbReference type="EMBL" id="JAHMHS010000127">
    <property type="protein sequence ID" value="KAK1714977.1"/>
    <property type="molecule type" value="Genomic_DNA"/>
</dbReference>
<feature type="region of interest" description="Disordered" evidence="1">
    <location>
        <begin position="1372"/>
        <end position="1400"/>
    </location>
</feature>
<evidence type="ECO:0000256" key="1">
    <source>
        <dbReference type="SAM" id="MobiDB-lite"/>
    </source>
</evidence>
<feature type="non-terminal residue" evidence="3">
    <location>
        <position position="1"/>
    </location>
</feature>
<feature type="transmembrane region" description="Helical" evidence="2">
    <location>
        <begin position="34"/>
        <end position="52"/>
    </location>
</feature>
<keyword evidence="2" id="KW-0472">Membrane</keyword>
<feature type="compositionally biased region" description="Polar residues" evidence="1">
    <location>
        <begin position="1019"/>
        <end position="1032"/>
    </location>
</feature>
<name>A0AAD8UE31_GLOAC</name>
<feature type="region of interest" description="Disordered" evidence="1">
    <location>
        <begin position="991"/>
        <end position="1032"/>
    </location>
</feature>
<evidence type="ECO:0000256" key="2">
    <source>
        <dbReference type="SAM" id="Phobius"/>
    </source>
</evidence>
<feature type="region of interest" description="Disordered" evidence="1">
    <location>
        <begin position="304"/>
        <end position="528"/>
    </location>
</feature>
<feature type="region of interest" description="Disordered" evidence="1">
    <location>
        <begin position="615"/>
        <end position="689"/>
    </location>
</feature>
<proteinExistence type="predicted"/>
<dbReference type="RefSeq" id="XP_060360120.1">
    <property type="nucleotide sequence ID" value="XM_060503563.1"/>
</dbReference>
<feature type="compositionally biased region" description="Polar residues" evidence="1">
    <location>
        <begin position="444"/>
        <end position="460"/>
    </location>
</feature>
<protein>
    <submittedName>
        <fullName evidence="3">Uncharacterized protein</fullName>
    </submittedName>
</protein>
<feature type="compositionally biased region" description="Basic and acidic residues" evidence="1">
    <location>
        <begin position="656"/>
        <end position="665"/>
    </location>
</feature>